<name>A0A4Y9XMA8_9AGAM</name>
<dbReference type="OrthoDB" id="1715602at2759"/>
<comment type="caution">
    <text evidence="2">The sequence shown here is derived from an EMBL/GenBank/DDBJ whole genome shotgun (WGS) entry which is preliminary data.</text>
</comment>
<dbReference type="EMBL" id="SEOQ01001819">
    <property type="protein sequence ID" value="TFY50467.1"/>
    <property type="molecule type" value="Genomic_DNA"/>
</dbReference>
<proteinExistence type="predicted"/>
<accession>A0A4Y9XMA8</accession>
<feature type="domain" description="HAT C-terminal dimerisation" evidence="1">
    <location>
        <begin position="74"/>
        <end position="151"/>
    </location>
</feature>
<dbReference type="SUPFAM" id="SSF53098">
    <property type="entry name" value="Ribonuclease H-like"/>
    <property type="match status" value="1"/>
</dbReference>
<reference evidence="2 3" key="1">
    <citation type="submission" date="2019-02" db="EMBL/GenBank/DDBJ databases">
        <title>Genome sequencing of the rare red list fungi Dentipellis fragilis.</title>
        <authorList>
            <person name="Buettner E."/>
            <person name="Kellner H."/>
        </authorList>
    </citation>
    <scope>NUCLEOTIDE SEQUENCE [LARGE SCALE GENOMIC DNA]</scope>
    <source>
        <strain evidence="2 3">DSM 105465</strain>
    </source>
</reference>
<evidence type="ECO:0000259" key="1">
    <source>
        <dbReference type="Pfam" id="PF05699"/>
    </source>
</evidence>
<evidence type="ECO:0000313" key="2">
    <source>
        <dbReference type="EMBL" id="TFY50467.1"/>
    </source>
</evidence>
<evidence type="ECO:0000313" key="3">
    <source>
        <dbReference type="Proteomes" id="UP000298327"/>
    </source>
</evidence>
<gene>
    <name evidence="2" type="ORF">EVG20_g11501</name>
</gene>
<protein>
    <recommendedName>
        <fullName evidence="1">HAT C-terminal dimerisation domain-containing protein</fullName>
    </recommendedName>
</protein>
<dbReference type="Proteomes" id="UP000298327">
    <property type="component" value="Unassembled WGS sequence"/>
</dbReference>
<dbReference type="InterPro" id="IPR008906">
    <property type="entry name" value="HATC_C_dom"/>
</dbReference>
<dbReference type="Pfam" id="PF05699">
    <property type="entry name" value="Dimer_Tnp_hAT"/>
    <property type="match status" value="1"/>
</dbReference>
<keyword evidence="3" id="KW-1185">Reference proteome</keyword>
<dbReference type="AlphaFoldDB" id="A0A4Y9XMA8"/>
<organism evidence="2 3">
    <name type="scientific">Dentipellis fragilis</name>
    <dbReference type="NCBI Taxonomy" id="205917"/>
    <lineage>
        <taxon>Eukaryota</taxon>
        <taxon>Fungi</taxon>
        <taxon>Dikarya</taxon>
        <taxon>Basidiomycota</taxon>
        <taxon>Agaricomycotina</taxon>
        <taxon>Agaricomycetes</taxon>
        <taxon>Russulales</taxon>
        <taxon>Hericiaceae</taxon>
        <taxon>Dentipellis</taxon>
    </lineage>
</organism>
<dbReference type="STRING" id="205917.A0A4Y9XMA8"/>
<dbReference type="GO" id="GO:0046983">
    <property type="term" value="F:protein dimerization activity"/>
    <property type="evidence" value="ECO:0007669"/>
    <property type="project" value="InterPro"/>
</dbReference>
<sequence>MLSSRSSSSSTAKLAYIRGVAFGRAISYGQSTTIYGAYRNRYLSMAAMAAMKHFIKDDFFASIDNFGMSTTSDELEDYFAAPAFKNVANPIAFWEQASDTPLSRMVHDFLSSPAAGTGVERAFSRGGLTVSKHCFNLSDVSVKVATVLSSWGSVEGLVLEAAIKEAFKQKAARPKKGTVVTDVIDEVEDSSE</sequence>
<dbReference type="InterPro" id="IPR012337">
    <property type="entry name" value="RNaseH-like_sf"/>
</dbReference>